<comment type="caution">
    <text evidence="1">The sequence shown here is derived from an EMBL/GenBank/DDBJ whole genome shotgun (WGS) entry which is preliminary data.</text>
</comment>
<accession>A0AAV4DDV2</accession>
<keyword evidence="2" id="KW-1185">Reference proteome</keyword>
<reference evidence="1 2" key="1">
    <citation type="journal article" date="2021" name="Elife">
        <title>Chloroplast acquisition without the gene transfer in kleptoplastic sea slugs, Plakobranchus ocellatus.</title>
        <authorList>
            <person name="Maeda T."/>
            <person name="Takahashi S."/>
            <person name="Yoshida T."/>
            <person name="Shimamura S."/>
            <person name="Takaki Y."/>
            <person name="Nagai Y."/>
            <person name="Toyoda A."/>
            <person name="Suzuki Y."/>
            <person name="Arimoto A."/>
            <person name="Ishii H."/>
            <person name="Satoh N."/>
            <person name="Nishiyama T."/>
            <person name="Hasebe M."/>
            <person name="Maruyama T."/>
            <person name="Minagawa J."/>
            <person name="Obokata J."/>
            <person name="Shigenobu S."/>
        </authorList>
    </citation>
    <scope>NUCLEOTIDE SEQUENCE [LARGE SCALE GENOMIC DNA]</scope>
</reference>
<organism evidence="1 2">
    <name type="scientific">Plakobranchus ocellatus</name>
    <dbReference type="NCBI Taxonomy" id="259542"/>
    <lineage>
        <taxon>Eukaryota</taxon>
        <taxon>Metazoa</taxon>
        <taxon>Spiralia</taxon>
        <taxon>Lophotrochozoa</taxon>
        <taxon>Mollusca</taxon>
        <taxon>Gastropoda</taxon>
        <taxon>Heterobranchia</taxon>
        <taxon>Euthyneura</taxon>
        <taxon>Panpulmonata</taxon>
        <taxon>Sacoglossa</taxon>
        <taxon>Placobranchoidea</taxon>
        <taxon>Plakobranchidae</taxon>
        <taxon>Plakobranchus</taxon>
    </lineage>
</organism>
<evidence type="ECO:0008006" key="3">
    <source>
        <dbReference type="Google" id="ProtNLM"/>
    </source>
</evidence>
<evidence type="ECO:0000313" key="2">
    <source>
        <dbReference type="Proteomes" id="UP000735302"/>
    </source>
</evidence>
<proteinExistence type="predicted"/>
<gene>
    <name evidence="1" type="ORF">PoB_006888400</name>
</gene>
<dbReference type="EMBL" id="BLXT01007807">
    <property type="protein sequence ID" value="GFO42379.1"/>
    <property type="molecule type" value="Genomic_DNA"/>
</dbReference>
<protein>
    <recommendedName>
        <fullName evidence="3">SRCR domain-containing protein</fullName>
    </recommendedName>
</protein>
<sequence>MFSSGRVYMSEASQCDKLTGIVSLQVSGSGSVESGEWRAENGWGCNTLSSNPLPAVCDSAGALRGVLNVRVASVLYHCLLPATVTTGATVLAPMEAHQ</sequence>
<name>A0AAV4DDV2_9GAST</name>
<dbReference type="AlphaFoldDB" id="A0AAV4DDV2"/>
<evidence type="ECO:0000313" key="1">
    <source>
        <dbReference type="EMBL" id="GFO42379.1"/>
    </source>
</evidence>
<dbReference type="Proteomes" id="UP000735302">
    <property type="component" value="Unassembled WGS sequence"/>
</dbReference>